<gene>
    <name evidence="8" type="ORF">CLV40_10310</name>
</gene>
<keyword evidence="4 7" id="KW-0560">Oxidoreductase</keyword>
<dbReference type="PRINTS" id="PR00359">
    <property type="entry name" value="BP450"/>
</dbReference>
<name>A0A2S6GW07_9PSEU</name>
<dbReference type="FunFam" id="1.10.630.10:FF:000018">
    <property type="entry name" value="Cytochrome P450 monooxygenase"/>
    <property type="match status" value="1"/>
</dbReference>
<dbReference type="PROSITE" id="PS00086">
    <property type="entry name" value="CYTOCHROME_P450"/>
    <property type="match status" value="1"/>
</dbReference>
<dbReference type="RefSeq" id="WP_104477868.1">
    <property type="nucleotide sequence ID" value="NZ_CP154825.1"/>
</dbReference>
<organism evidence="8 9">
    <name type="scientific">Actinokineospora auranticolor</name>
    <dbReference type="NCBI Taxonomy" id="155976"/>
    <lineage>
        <taxon>Bacteria</taxon>
        <taxon>Bacillati</taxon>
        <taxon>Actinomycetota</taxon>
        <taxon>Actinomycetes</taxon>
        <taxon>Pseudonocardiales</taxon>
        <taxon>Pseudonocardiaceae</taxon>
        <taxon>Actinokineospora</taxon>
    </lineage>
</organism>
<dbReference type="CDD" id="cd20625">
    <property type="entry name" value="CYP164-like"/>
    <property type="match status" value="1"/>
</dbReference>
<evidence type="ECO:0000256" key="3">
    <source>
        <dbReference type="ARBA" id="ARBA00022723"/>
    </source>
</evidence>
<sequence>MRAELKLGTRLAVERAGLRVLAWRGDLLARVVSAPWRDERYGVYAAIRASGGVHRSRVGMTAIATHELCSKVLRDRTFGVRTADGSQPPPFAASPLPGEIETAPSFLELDPPEHTRLRALARPAFSPSKISGYRAGVVRATERLLARALAKGDFDLMADFAAPLPITVISELLGIPDVDADTFARYGRVLGASLDGIKSVDHARALRTANRELRALFTRLIALRRSEPGDDVISALVAAGSVTELDLATTCELLLVAGFETTTNLIGNAVWSFARHPDQWDRLRGDHALAGQAIEEVLRYESPVQMTARFPHEDVELAGVRIPQDTLTVVLVGAAGRDPAVFERPDEFDIGRVAGDHLAFSSGIHYCLGAPLARLEGEVALTALAEALPRLRTTSTPRWRPTSVIRGLSTLPLSA</sequence>
<evidence type="ECO:0000256" key="5">
    <source>
        <dbReference type="ARBA" id="ARBA00023004"/>
    </source>
</evidence>
<dbReference type="InterPro" id="IPR036396">
    <property type="entry name" value="Cyt_P450_sf"/>
</dbReference>
<dbReference type="PANTHER" id="PTHR46696:SF4">
    <property type="entry name" value="BIOTIN BIOSYNTHESIS CYTOCHROME P450"/>
    <property type="match status" value="1"/>
</dbReference>
<dbReference type="PANTHER" id="PTHR46696">
    <property type="entry name" value="P450, PUTATIVE (EUROFUNG)-RELATED"/>
    <property type="match status" value="1"/>
</dbReference>
<dbReference type="SUPFAM" id="SSF48264">
    <property type="entry name" value="Cytochrome P450"/>
    <property type="match status" value="1"/>
</dbReference>
<dbReference type="Gene3D" id="1.10.630.10">
    <property type="entry name" value="Cytochrome P450"/>
    <property type="match status" value="1"/>
</dbReference>
<evidence type="ECO:0008006" key="10">
    <source>
        <dbReference type="Google" id="ProtNLM"/>
    </source>
</evidence>
<evidence type="ECO:0000256" key="7">
    <source>
        <dbReference type="RuleBase" id="RU000461"/>
    </source>
</evidence>
<accession>A0A2S6GW07</accession>
<dbReference type="GO" id="GO:0008395">
    <property type="term" value="F:steroid hydroxylase activity"/>
    <property type="evidence" value="ECO:0007669"/>
    <property type="project" value="TreeGrafter"/>
</dbReference>
<dbReference type="InterPro" id="IPR017972">
    <property type="entry name" value="Cyt_P450_CS"/>
</dbReference>
<proteinExistence type="inferred from homology"/>
<dbReference type="InterPro" id="IPR002397">
    <property type="entry name" value="Cyt_P450_B"/>
</dbReference>
<evidence type="ECO:0000256" key="6">
    <source>
        <dbReference type="ARBA" id="ARBA00023033"/>
    </source>
</evidence>
<dbReference type="GO" id="GO:0020037">
    <property type="term" value="F:heme binding"/>
    <property type="evidence" value="ECO:0007669"/>
    <property type="project" value="InterPro"/>
</dbReference>
<dbReference type="GO" id="GO:0005506">
    <property type="term" value="F:iron ion binding"/>
    <property type="evidence" value="ECO:0007669"/>
    <property type="project" value="InterPro"/>
</dbReference>
<keyword evidence="6 7" id="KW-0503">Monooxygenase</keyword>
<reference evidence="8 9" key="1">
    <citation type="submission" date="2018-02" db="EMBL/GenBank/DDBJ databases">
        <title>Genomic Encyclopedia of Archaeal and Bacterial Type Strains, Phase II (KMG-II): from individual species to whole genera.</title>
        <authorList>
            <person name="Goeker M."/>
        </authorList>
    </citation>
    <scope>NUCLEOTIDE SEQUENCE [LARGE SCALE GENOMIC DNA]</scope>
    <source>
        <strain evidence="8 9">YU 961-1</strain>
    </source>
</reference>
<keyword evidence="2 7" id="KW-0349">Heme</keyword>
<comment type="similarity">
    <text evidence="1 7">Belongs to the cytochrome P450 family.</text>
</comment>
<keyword evidence="9" id="KW-1185">Reference proteome</keyword>
<evidence type="ECO:0000256" key="1">
    <source>
        <dbReference type="ARBA" id="ARBA00010617"/>
    </source>
</evidence>
<keyword evidence="5 7" id="KW-0408">Iron</keyword>
<dbReference type="AlphaFoldDB" id="A0A2S6GW07"/>
<dbReference type="Proteomes" id="UP000239203">
    <property type="component" value="Unassembled WGS sequence"/>
</dbReference>
<protein>
    <recommendedName>
        <fullName evidence="10">Cytochrome P450</fullName>
    </recommendedName>
</protein>
<dbReference type="GO" id="GO:0006707">
    <property type="term" value="P:cholesterol catabolic process"/>
    <property type="evidence" value="ECO:0007669"/>
    <property type="project" value="TreeGrafter"/>
</dbReference>
<keyword evidence="3 7" id="KW-0479">Metal-binding</keyword>
<evidence type="ECO:0000313" key="8">
    <source>
        <dbReference type="EMBL" id="PPK69404.1"/>
    </source>
</evidence>
<comment type="caution">
    <text evidence="8">The sequence shown here is derived from an EMBL/GenBank/DDBJ whole genome shotgun (WGS) entry which is preliminary data.</text>
</comment>
<dbReference type="GO" id="GO:0036199">
    <property type="term" value="F:cholest-4-en-3-one 26-monooxygenase activity"/>
    <property type="evidence" value="ECO:0007669"/>
    <property type="project" value="TreeGrafter"/>
</dbReference>
<dbReference type="Pfam" id="PF00067">
    <property type="entry name" value="p450"/>
    <property type="match status" value="1"/>
</dbReference>
<evidence type="ECO:0000313" key="9">
    <source>
        <dbReference type="Proteomes" id="UP000239203"/>
    </source>
</evidence>
<dbReference type="InterPro" id="IPR001128">
    <property type="entry name" value="Cyt_P450"/>
</dbReference>
<dbReference type="OrthoDB" id="4156795at2"/>
<dbReference type="EMBL" id="PTIX01000003">
    <property type="protein sequence ID" value="PPK69404.1"/>
    <property type="molecule type" value="Genomic_DNA"/>
</dbReference>
<evidence type="ECO:0000256" key="2">
    <source>
        <dbReference type="ARBA" id="ARBA00022617"/>
    </source>
</evidence>
<evidence type="ECO:0000256" key="4">
    <source>
        <dbReference type="ARBA" id="ARBA00023002"/>
    </source>
</evidence>